<dbReference type="Proteomes" id="UP001165367">
    <property type="component" value="Unassembled WGS sequence"/>
</dbReference>
<proteinExistence type="predicted"/>
<organism evidence="2 3">
    <name type="scientific">Terrimonas ginsenosidimutans</name>
    <dbReference type="NCBI Taxonomy" id="2908004"/>
    <lineage>
        <taxon>Bacteria</taxon>
        <taxon>Pseudomonadati</taxon>
        <taxon>Bacteroidota</taxon>
        <taxon>Chitinophagia</taxon>
        <taxon>Chitinophagales</taxon>
        <taxon>Chitinophagaceae</taxon>
        <taxon>Terrimonas</taxon>
    </lineage>
</organism>
<gene>
    <name evidence="2" type="ORF">LZZ85_22075</name>
</gene>
<dbReference type="Pfam" id="PF00857">
    <property type="entry name" value="Isochorismatase"/>
    <property type="match status" value="1"/>
</dbReference>
<dbReference type="InterPro" id="IPR053152">
    <property type="entry name" value="Hydrolase_YcaC-like"/>
</dbReference>
<feature type="domain" description="Isochorismatase-like" evidence="1">
    <location>
        <begin position="9"/>
        <end position="166"/>
    </location>
</feature>
<accession>A0ABS9KXC8</accession>
<protein>
    <submittedName>
        <fullName evidence="2">Isochorismatase family protein</fullName>
    </submittedName>
</protein>
<dbReference type="Gene3D" id="3.40.50.850">
    <property type="entry name" value="Isochorismatase-like"/>
    <property type="match status" value="1"/>
</dbReference>
<dbReference type="EMBL" id="JAKLTR010000016">
    <property type="protein sequence ID" value="MCG2616999.1"/>
    <property type="molecule type" value="Genomic_DNA"/>
</dbReference>
<keyword evidence="3" id="KW-1185">Reference proteome</keyword>
<dbReference type="InterPro" id="IPR036380">
    <property type="entry name" value="Isochorismatase-like_sf"/>
</dbReference>
<evidence type="ECO:0000313" key="2">
    <source>
        <dbReference type="EMBL" id="MCG2616999.1"/>
    </source>
</evidence>
<dbReference type="RefSeq" id="WP_237875536.1">
    <property type="nucleotide sequence ID" value="NZ_JAKLTR010000016.1"/>
</dbReference>
<evidence type="ECO:0000313" key="3">
    <source>
        <dbReference type="Proteomes" id="UP001165367"/>
    </source>
</evidence>
<dbReference type="PANTHER" id="PTHR43559">
    <property type="entry name" value="HYDROLASE YCAC-RELATED"/>
    <property type="match status" value="1"/>
</dbReference>
<dbReference type="InterPro" id="IPR000868">
    <property type="entry name" value="Isochorismatase-like_dom"/>
</dbReference>
<name>A0ABS9KXC8_9BACT</name>
<sequence>MKKFAINNTVILLIDHQEGTLNFSANRPHEVIISRARALARIAKDLDIPVVLTTSQEDMVQGPLIKDLQEILPEQFASRVKRAGITNAWTDPAFREAVLKAADGRKNVIMAGLTNDVCIVWPAISMQEEGFDVQVVIDGGGSPTQIAEDVARDTWESQGVRTTTINQFVSELVHSWATPEGEKVKPILAEEIFSLLFK</sequence>
<comment type="caution">
    <text evidence="2">The sequence shown here is derived from an EMBL/GenBank/DDBJ whole genome shotgun (WGS) entry which is preliminary data.</text>
</comment>
<evidence type="ECO:0000259" key="1">
    <source>
        <dbReference type="Pfam" id="PF00857"/>
    </source>
</evidence>
<dbReference type="SUPFAM" id="SSF52499">
    <property type="entry name" value="Isochorismatase-like hydrolases"/>
    <property type="match status" value="1"/>
</dbReference>
<reference evidence="2" key="1">
    <citation type="submission" date="2022-01" db="EMBL/GenBank/DDBJ databases">
        <authorList>
            <person name="Jo J.-H."/>
            <person name="Im W.-T."/>
        </authorList>
    </citation>
    <scope>NUCLEOTIDE SEQUENCE</scope>
    <source>
        <strain evidence="2">NA20</strain>
    </source>
</reference>
<dbReference type="PANTHER" id="PTHR43559:SF3">
    <property type="entry name" value="HYDROLASE YCAC-RELATED"/>
    <property type="match status" value="1"/>
</dbReference>